<evidence type="ECO:0000256" key="1">
    <source>
        <dbReference type="SAM" id="SignalP"/>
    </source>
</evidence>
<organism evidence="2 3">
    <name type="scientific">Monoraphidium neglectum</name>
    <dbReference type="NCBI Taxonomy" id="145388"/>
    <lineage>
        <taxon>Eukaryota</taxon>
        <taxon>Viridiplantae</taxon>
        <taxon>Chlorophyta</taxon>
        <taxon>core chlorophytes</taxon>
        <taxon>Chlorophyceae</taxon>
        <taxon>CS clade</taxon>
        <taxon>Sphaeropleales</taxon>
        <taxon>Selenastraceae</taxon>
        <taxon>Monoraphidium</taxon>
    </lineage>
</organism>
<dbReference type="Proteomes" id="UP000054498">
    <property type="component" value="Unassembled WGS sequence"/>
</dbReference>
<proteinExistence type="predicted"/>
<reference evidence="2 3" key="1">
    <citation type="journal article" date="2013" name="BMC Genomics">
        <title>Reconstruction of the lipid metabolism for the microalga Monoraphidium neglectum from its genome sequence reveals characteristics suitable for biofuel production.</title>
        <authorList>
            <person name="Bogen C."/>
            <person name="Al-Dilaimi A."/>
            <person name="Albersmeier A."/>
            <person name="Wichmann J."/>
            <person name="Grundmann M."/>
            <person name="Rupp O."/>
            <person name="Lauersen K.J."/>
            <person name="Blifernez-Klassen O."/>
            <person name="Kalinowski J."/>
            <person name="Goesmann A."/>
            <person name="Mussgnug J.H."/>
            <person name="Kruse O."/>
        </authorList>
    </citation>
    <scope>NUCLEOTIDE SEQUENCE [LARGE SCALE GENOMIC DNA]</scope>
    <source>
        <strain evidence="2 3">SAG 48.87</strain>
    </source>
</reference>
<sequence>MLPLLLPLRLLLLLPPLLYLVRDFWDGTADMSFVSEAMGDFNLGTVQATNDHFEHLTCFVGGMLILGES</sequence>
<gene>
    <name evidence="2" type="ORF">MNEG_12846</name>
</gene>
<dbReference type="GeneID" id="25730249"/>
<keyword evidence="3" id="KW-1185">Reference proteome</keyword>
<dbReference type="EMBL" id="KK103687">
    <property type="protein sequence ID" value="KIY95119.1"/>
    <property type="molecule type" value="Genomic_DNA"/>
</dbReference>
<feature type="signal peptide" evidence="1">
    <location>
        <begin position="1"/>
        <end position="20"/>
    </location>
</feature>
<protein>
    <submittedName>
        <fullName evidence="2">Uncharacterized protein</fullName>
    </submittedName>
</protein>
<accession>A0A0D2LTY8</accession>
<keyword evidence="1" id="KW-0732">Signal</keyword>
<dbReference type="KEGG" id="mng:MNEG_12846"/>
<evidence type="ECO:0000313" key="2">
    <source>
        <dbReference type="EMBL" id="KIY95119.1"/>
    </source>
</evidence>
<dbReference type="RefSeq" id="XP_013894139.1">
    <property type="nucleotide sequence ID" value="XM_014038685.1"/>
</dbReference>
<evidence type="ECO:0000313" key="3">
    <source>
        <dbReference type="Proteomes" id="UP000054498"/>
    </source>
</evidence>
<feature type="chain" id="PRO_5002264138" evidence="1">
    <location>
        <begin position="21"/>
        <end position="69"/>
    </location>
</feature>
<name>A0A0D2LTY8_9CHLO</name>
<dbReference type="AlphaFoldDB" id="A0A0D2LTY8"/>